<keyword evidence="2" id="KW-1185">Reference proteome</keyword>
<proteinExistence type="predicted"/>
<sequence length="608" mass="67938">MPTDLMEEVFTEWGAQYGDIVHISVFGQPMLVLNSLQAARDLLDRRSSIYSDRPRFVLLSELMGWSSASTHVRYGPRFRKHRRFINQVFNHRAIAAFRPLQMKETVILLESMLHNPDHFVDHFRRFAAATILKITYGHDVVSVDDLFVRLAERAGSLTVEAGSAAANLVDFFPSMRHIPTWAPFSTFKIKALECRKAVEAMMDVPFEQVKADMKSGTAVPSYTSMLLDGHRDSDGSIAPEDEEDIKGSAGTLLAAAEDTTIASMHTFVLAMVLNPHEFKKAQEEIDLVVGRQRLPTLDDRPSLPYFDCVLKEVLRWSPMVPLGMPHRLMEDDFYREFFIQEGTIVMANIYAILRDCDEPDAFKPQRYLDDETLPDPLGVIFGFGRRICPGRHLAEANYWTMAAAMVSSFNISRAVDEHGNEVGKAKYEFTHGFVRHPKPFRCSIKPRSSNLSSIINEASQNQLPSISQTSSSPLMSIAQPPSATPGNFIDAGDNNLKQGSPDPRPENATQQTIKLDDLGPIVVNSDGTLSRIANWANMTDAERERTLRVLSARNRQRIANEEKKQREREHGQEADESGSARSAPLSLMGTASTNSDNSNLSLQPGAAQ</sequence>
<dbReference type="EMBL" id="JAFIQS020000010">
    <property type="protein sequence ID" value="KAH9476799.1"/>
    <property type="molecule type" value="Genomic_DNA"/>
</dbReference>
<accession>A0ACB8GML0</accession>
<gene>
    <name evidence="1" type="ORF">JR316_0010714</name>
</gene>
<protein>
    <submittedName>
        <fullName evidence="1">Cytochrome P450 monooxygenase 176</fullName>
    </submittedName>
</protein>
<keyword evidence="1" id="KW-0503">Monooxygenase</keyword>
<keyword evidence="1" id="KW-0560">Oxidoreductase</keyword>
<evidence type="ECO:0000313" key="2">
    <source>
        <dbReference type="Proteomes" id="UP000664032"/>
    </source>
</evidence>
<reference evidence="1" key="1">
    <citation type="submission" date="2021-10" db="EMBL/GenBank/DDBJ databases">
        <title>Psilocybe cubensis genome.</title>
        <authorList>
            <person name="Mckernan K.J."/>
            <person name="Crawford S."/>
            <person name="Trippe A."/>
            <person name="Kane L.T."/>
            <person name="Mclaughlin S."/>
        </authorList>
    </citation>
    <scope>NUCLEOTIDE SEQUENCE</scope>
    <source>
        <strain evidence="1">MGC-MH-2018</strain>
    </source>
</reference>
<comment type="caution">
    <text evidence="1">The sequence shown here is derived from an EMBL/GenBank/DDBJ whole genome shotgun (WGS) entry which is preliminary data.</text>
</comment>
<evidence type="ECO:0000313" key="1">
    <source>
        <dbReference type="EMBL" id="KAH9476799.1"/>
    </source>
</evidence>
<name>A0ACB8GML0_PSICU</name>
<dbReference type="Proteomes" id="UP000664032">
    <property type="component" value="Unassembled WGS sequence"/>
</dbReference>
<organism evidence="1 2">
    <name type="scientific">Psilocybe cubensis</name>
    <name type="common">Psychedelic mushroom</name>
    <name type="synonym">Stropharia cubensis</name>
    <dbReference type="NCBI Taxonomy" id="181762"/>
    <lineage>
        <taxon>Eukaryota</taxon>
        <taxon>Fungi</taxon>
        <taxon>Dikarya</taxon>
        <taxon>Basidiomycota</taxon>
        <taxon>Agaricomycotina</taxon>
        <taxon>Agaricomycetes</taxon>
        <taxon>Agaricomycetidae</taxon>
        <taxon>Agaricales</taxon>
        <taxon>Agaricineae</taxon>
        <taxon>Strophariaceae</taxon>
        <taxon>Psilocybe</taxon>
    </lineage>
</organism>